<reference evidence="4" key="1">
    <citation type="submission" date="2021-07" db="EMBL/GenBank/DDBJ databases">
        <authorList>
            <person name="Branca A.L. A."/>
        </authorList>
    </citation>
    <scope>NUCLEOTIDE SEQUENCE</scope>
</reference>
<organism evidence="4 5">
    <name type="scientific">Penicillium salamii</name>
    <dbReference type="NCBI Taxonomy" id="1612424"/>
    <lineage>
        <taxon>Eukaryota</taxon>
        <taxon>Fungi</taxon>
        <taxon>Dikarya</taxon>
        <taxon>Ascomycota</taxon>
        <taxon>Pezizomycotina</taxon>
        <taxon>Eurotiomycetes</taxon>
        <taxon>Eurotiomycetidae</taxon>
        <taxon>Eurotiales</taxon>
        <taxon>Aspergillaceae</taxon>
        <taxon>Penicillium</taxon>
    </lineage>
</organism>
<evidence type="ECO:0000259" key="3">
    <source>
        <dbReference type="Pfam" id="PF09362"/>
    </source>
</evidence>
<feature type="signal peptide" evidence="2">
    <location>
        <begin position="1"/>
        <end position="23"/>
    </location>
</feature>
<dbReference type="InterPro" id="IPR018535">
    <property type="entry name" value="DUF1996"/>
</dbReference>
<dbReference type="Pfam" id="PF09362">
    <property type="entry name" value="DUF1996"/>
    <property type="match status" value="1"/>
</dbReference>
<dbReference type="EMBL" id="CAJVPA010000206">
    <property type="protein sequence ID" value="CAG8400188.1"/>
    <property type="molecule type" value="Genomic_DNA"/>
</dbReference>
<gene>
    <name evidence="4" type="ORF">PSALAMII_LOCUS8016</name>
</gene>
<sequence length="534" mass="58047">MQDIRLTAMLMACLTLFPSSATAFWRLPCRGRSGSARLDPIVDPGKVSGHTHVVHGSGNFGMSSDQASLQESDCTSCAVTQDKSAYWTPALYFMHTNGSAEMVEEVGGMLAYYLLYGENITAFPENFRMLAGDPFQRNFTWPVPDPPKSAWTGAQASQAALRQKALGFNCLNYQGTAEASLGRHFLPNKTYLDEHCTDGVRFELMFPSCWNGKDTDSDDHASHVAYPSLVMDGTCPEGYETRLVSLFYETIWNTYAFKDVDGYFALANGDPTGYGYHGDFMQAWDEGVLQEAIETCTSETGIVDECEVFDIQTQDKQQQCEFEMPSALKDENVFMYPEGLPGGMTIEWGPAYAMMDMGSGNSGHSGHHSGHHSSSTTTAPGLIPTLSLPAIPTLSLGGGISIDTGNLLDNVHAANTAADTETTTAAPTTTFTSTSTPSPIPTPVTSTIIDPITEEIVYLQRDIVVFVDGQGTPISTSTGSARTVSSATTTVTETSTSVSYVKKDTVPEPVEEEKHSRHVRRHLHHRHGHTHNNI</sequence>
<name>A0A9W4JLS8_9EURO</name>
<dbReference type="PANTHER" id="PTHR43662:SF7">
    <property type="entry name" value="DUF1996 DOMAIN-CONTAINING PROTEIN"/>
    <property type="match status" value="1"/>
</dbReference>
<dbReference type="AlphaFoldDB" id="A0A9W4JLS8"/>
<feature type="region of interest" description="Disordered" evidence="1">
    <location>
        <begin position="419"/>
        <end position="444"/>
    </location>
</feature>
<comment type="caution">
    <text evidence="4">The sequence shown here is derived from an EMBL/GenBank/DDBJ whole genome shotgun (WGS) entry which is preliminary data.</text>
</comment>
<dbReference type="PANTHER" id="PTHR43662">
    <property type="match status" value="1"/>
</dbReference>
<proteinExistence type="predicted"/>
<feature type="chain" id="PRO_5040737687" description="DUF1996 domain-containing protein" evidence="2">
    <location>
        <begin position="24"/>
        <end position="534"/>
    </location>
</feature>
<feature type="region of interest" description="Disordered" evidence="1">
    <location>
        <begin position="505"/>
        <end position="534"/>
    </location>
</feature>
<evidence type="ECO:0000313" key="5">
    <source>
        <dbReference type="Proteomes" id="UP001152646"/>
    </source>
</evidence>
<keyword evidence="2" id="KW-0732">Signal</keyword>
<feature type="region of interest" description="Disordered" evidence="1">
    <location>
        <begin position="359"/>
        <end position="381"/>
    </location>
</feature>
<accession>A0A9W4JLS8</accession>
<protein>
    <recommendedName>
        <fullName evidence="3">DUF1996 domain-containing protein</fullName>
    </recommendedName>
</protein>
<evidence type="ECO:0000313" key="4">
    <source>
        <dbReference type="EMBL" id="CAG8400188.1"/>
    </source>
</evidence>
<evidence type="ECO:0000256" key="2">
    <source>
        <dbReference type="SAM" id="SignalP"/>
    </source>
</evidence>
<evidence type="ECO:0000256" key="1">
    <source>
        <dbReference type="SAM" id="MobiDB-lite"/>
    </source>
</evidence>
<dbReference type="Proteomes" id="UP001152646">
    <property type="component" value="Unassembled WGS sequence"/>
</dbReference>
<feature type="domain" description="DUF1996" evidence="3">
    <location>
        <begin position="39"/>
        <end position="284"/>
    </location>
</feature>
<feature type="compositionally biased region" description="Basic residues" evidence="1">
    <location>
        <begin position="516"/>
        <end position="534"/>
    </location>
</feature>
<dbReference type="OrthoDB" id="74764at2759"/>